<feature type="compositionally biased region" description="Low complexity" evidence="1">
    <location>
        <begin position="74"/>
        <end position="104"/>
    </location>
</feature>
<sequence>MELGPVRRGAAPGCSLVRKAGFVALLAVLSACTSEGLELEPSARIDPERAAPVRSMTGAARGMPTVEPPPGPASAPLSAPEPEEQLPPASSSPGYPGQAASAGYSGRSAAAGVDIDGMLGEPAITGLAEEEAGQIAEGRTSQPVVDGIGGKVHALPASRRALKSEAEPAMDSDLPPLMPASRRSAAEAPSGPSPGSPAGADQVAFIPRLAPKSDAPMSLPAPSGALPADEVACRRQLDALGVVYRAVPPIAKGPACGIDHPVQLSGLSGQIAVSPAVTLNCRTTLAFAAWVKNELAPAARLRYLSGIAVVKPLGGYSCRTMNSQRGNPMSEHAHGNAIDVGKFVLKSGKEIDVRKPGFFAFREKGLLKAVRADSCKYFNTVLGPGSDPHHKDHFHFDLRERRSGYRHCD</sequence>
<name>A0A1Q9B0R2_9HYPH</name>
<dbReference type="InterPro" id="IPR009683">
    <property type="entry name" value="Extensin-like_C"/>
</dbReference>
<dbReference type="EMBL" id="MKIP01000032">
    <property type="protein sequence ID" value="OLP61546.1"/>
    <property type="molecule type" value="Genomic_DNA"/>
</dbReference>
<dbReference type="Pfam" id="PF06904">
    <property type="entry name" value="Extensin-like_C"/>
    <property type="match status" value="1"/>
</dbReference>
<dbReference type="PROSITE" id="PS51257">
    <property type="entry name" value="PROKAR_LIPOPROTEIN"/>
    <property type="match status" value="1"/>
</dbReference>
<evidence type="ECO:0000313" key="4">
    <source>
        <dbReference type="Proteomes" id="UP000186364"/>
    </source>
</evidence>
<dbReference type="Proteomes" id="UP000186364">
    <property type="component" value="Unassembled WGS sequence"/>
</dbReference>
<proteinExistence type="predicted"/>
<dbReference type="AlphaFoldDB" id="A0A1Q9B0R2"/>
<protein>
    <recommendedName>
        <fullName evidence="2">Extensin-like C-terminal domain-containing protein</fullName>
    </recommendedName>
</protein>
<dbReference type="RefSeq" id="WP_075626578.1">
    <property type="nucleotide sequence ID" value="NZ_FOAM01000011.1"/>
</dbReference>
<organism evidence="3 4">
    <name type="scientific">Xaviernesmea oryzae</name>
    <dbReference type="NCBI Taxonomy" id="464029"/>
    <lineage>
        <taxon>Bacteria</taxon>
        <taxon>Pseudomonadati</taxon>
        <taxon>Pseudomonadota</taxon>
        <taxon>Alphaproteobacteria</taxon>
        <taxon>Hyphomicrobiales</taxon>
        <taxon>Rhizobiaceae</taxon>
        <taxon>Rhizobium/Agrobacterium group</taxon>
        <taxon>Xaviernesmea</taxon>
    </lineage>
</organism>
<reference evidence="3 4" key="1">
    <citation type="submission" date="2016-09" db="EMBL/GenBank/DDBJ databases">
        <title>Rhizobium sp. nov., a novel species isolated from the rice rhizosphere.</title>
        <authorList>
            <person name="Zhao J."/>
            <person name="Zhang X."/>
        </authorList>
    </citation>
    <scope>NUCLEOTIDE SEQUENCE [LARGE SCALE GENOMIC DNA]</scope>
    <source>
        <strain evidence="3 4">1.7048</strain>
    </source>
</reference>
<evidence type="ECO:0000259" key="2">
    <source>
        <dbReference type="Pfam" id="PF06904"/>
    </source>
</evidence>
<feature type="compositionally biased region" description="Low complexity" evidence="1">
    <location>
        <begin position="179"/>
        <end position="190"/>
    </location>
</feature>
<keyword evidence="4" id="KW-1185">Reference proteome</keyword>
<evidence type="ECO:0000256" key="1">
    <source>
        <dbReference type="SAM" id="MobiDB-lite"/>
    </source>
</evidence>
<accession>A0A1Q9B0R2</accession>
<feature type="region of interest" description="Disordered" evidence="1">
    <location>
        <begin position="159"/>
        <end position="201"/>
    </location>
</feature>
<comment type="caution">
    <text evidence="3">The sequence shown here is derived from an EMBL/GenBank/DDBJ whole genome shotgun (WGS) entry which is preliminary data.</text>
</comment>
<dbReference type="OrthoDB" id="9809788at2"/>
<feature type="domain" description="Extensin-like C-terminal" evidence="2">
    <location>
        <begin position="232"/>
        <end position="408"/>
    </location>
</feature>
<gene>
    <name evidence="3" type="ORF">BJF93_00540</name>
</gene>
<evidence type="ECO:0000313" key="3">
    <source>
        <dbReference type="EMBL" id="OLP61546.1"/>
    </source>
</evidence>
<feature type="region of interest" description="Disordered" evidence="1">
    <location>
        <begin position="59"/>
        <end position="104"/>
    </location>
</feature>